<dbReference type="AlphaFoldDB" id="A0A914XQM8"/>
<accession>A0A914XQM8</accession>
<keyword evidence="1" id="KW-1185">Reference proteome</keyword>
<sequence length="92" mass="10136">MLALLATQTSAAELPGKFEGVTINAKLIGGQQYEALYSRIAEWEKATGAKVNILSKKNHFELDKEIKSDIASGSINWRNRRLRAIGDQGFDA</sequence>
<dbReference type="WBParaSite" id="PSU_v2.g1031.t1">
    <property type="protein sequence ID" value="PSU_v2.g1031.t1"/>
    <property type="gene ID" value="PSU_v2.g1031"/>
</dbReference>
<proteinExistence type="predicted"/>
<evidence type="ECO:0000313" key="2">
    <source>
        <dbReference type="WBParaSite" id="PSU_v2.g1031.t1"/>
    </source>
</evidence>
<organism evidence="1 2">
    <name type="scientific">Panagrolaimus superbus</name>
    <dbReference type="NCBI Taxonomy" id="310955"/>
    <lineage>
        <taxon>Eukaryota</taxon>
        <taxon>Metazoa</taxon>
        <taxon>Ecdysozoa</taxon>
        <taxon>Nematoda</taxon>
        <taxon>Chromadorea</taxon>
        <taxon>Rhabditida</taxon>
        <taxon>Tylenchina</taxon>
        <taxon>Panagrolaimomorpha</taxon>
        <taxon>Panagrolaimoidea</taxon>
        <taxon>Panagrolaimidae</taxon>
        <taxon>Panagrolaimus</taxon>
    </lineage>
</organism>
<protein>
    <submittedName>
        <fullName evidence="2">Uncharacterized protein</fullName>
    </submittedName>
</protein>
<evidence type="ECO:0000313" key="1">
    <source>
        <dbReference type="Proteomes" id="UP000887577"/>
    </source>
</evidence>
<reference evidence="2" key="1">
    <citation type="submission" date="2022-11" db="UniProtKB">
        <authorList>
            <consortium name="WormBaseParasite"/>
        </authorList>
    </citation>
    <scope>IDENTIFICATION</scope>
</reference>
<dbReference type="Proteomes" id="UP000887577">
    <property type="component" value="Unplaced"/>
</dbReference>
<name>A0A914XQM8_9BILA</name>